<evidence type="ECO:0000313" key="1">
    <source>
        <dbReference type="Proteomes" id="UP000887565"/>
    </source>
</evidence>
<organism evidence="1 2">
    <name type="scientific">Romanomermis culicivorax</name>
    <name type="common">Nematode worm</name>
    <dbReference type="NCBI Taxonomy" id="13658"/>
    <lineage>
        <taxon>Eukaryota</taxon>
        <taxon>Metazoa</taxon>
        <taxon>Ecdysozoa</taxon>
        <taxon>Nematoda</taxon>
        <taxon>Enoplea</taxon>
        <taxon>Dorylaimia</taxon>
        <taxon>Mermithida</taxon>
        <taxon>Mermithoidea</taxon>
        <taxon>Mermithidae</taxon>
        <taxon>Romanomermis</taxon>
    </lineage>
</organism>
<keyword evidence="1" id="KW-1185">Reference proteome</keyword>
<reference evidence="2" key="1">
    <citation type="submission" date="2022-11" db="UniProtKB">
        <authorList>
            <consortium name="WormBaseParasite"/>
        </authorList>
    </citation>
    <scope>IDENTIFICATION</scope>
</reference>
<dbReference type="WBParaSite" id="nRc.2.0.1.t32225-RA">
    <property type="protein sequence ID" value="nRc.2.0.1.t32225-RA"/>
    <property type="gene ID" value="nRc.2.0.1.g32225"/>
</dbReference>
<dbReference type="AlphaFoldDB" id="A0A915K1X9"/>
<dbReference type="Proteomes" id="UP000887565">
    <property type="component" value="Unplaced"/>
</dbReference>
<accession>A0A915K1X9</accession>
<evidence type="ECO:0000313" key="2">
    <source>
        <dbReference type="WBParaSite" id="nRc.2.0.1.t32225-RA"/>
    </source>
</evidence>
<name>A0A915K1X9_ROMCU</name>
<sequence>MKTCKRPWELYIVETFTLQNFKFKPAHLLFSRKRHFFLKVRGIRTFAKRDLVDKILSTIRRIRTFEESGLSMDRDIRE</sequence>
<proteinExistence type="predicted"/>
<protein>
    <submittedName>
        <fullName evidence="2">Uncharacterized protein</fullName>
    </submittedName>
</protein>